<dbReference type="Proteomes" id="UP000305095">
    <property type="component" value="Unassembled WGS sequence"/>
</dbReference>
<comment type="caution">
    <text evidence="1">The sequence shown here is derived from an EMBL/GenBank/DDBJ whole genome shotgun (WGS) entry which is preliminary data.</text>
</comment>
<dbReference type="InterPro" id="IPR021293">
    <property type="entry name" value="DUF2865"/>
</dbReference>
<reference evidence="1 2" key="1">
    <citation type="submission" date="2019-05" db="EMBL/GenBank/DDBJ databases">
        <title>Draft Genome of Bradyrhizobium elkanii strain SEMIA 938, Used in Commercial Inoculants for Lupinus spp. in Brazil.</title>
        <authorList>
            <person name="Hungria M."/>
            <person name="Delamuta J.R.M."/>
            <person name="Ribeiro R.A."/>
            <person name="Nogueira M.A."/>
        </authorList>
    </citation>
    <scope>NUCLEOTIDE SEQUENCE [LARGE SCALE GENOMIC DNA]</scope>
    <source>
        <strain evidence="1 2">Semia 938</strain>
    </source>
</reference>
<name>A0A4U6S1A7_BRAEL</name>
<evidence type="ECO:0000313" key="2">
    <source>
        <dbReference type="Proteomes" id="UP000305095"/>
    </source>
</evidence>
<organism evidence="1 2">
    <name type="scientific">Bradyrhizobium elkanii</name>
    <dbReference type="NCBI Taxonomy" id="29448"/>
    <lineage>
        <taxon>Bacteria</taxon>
        <taxon>Pseudomonadati</taxon>
        <taxon>Pseudomonadota</taxon>
        <taxon>Alphaproteobacteria</taxon>
        <taxon>Hyphomicrobiales</taxon>
        <taxon>Nitrobacteraceae</taxon>
        <taxon>Bradyrhizobium</taxon>
    </lineage>
</organism>
<accession>A0A4U6S1A7</accession>
<proteinExistence type="predicted"/>
<gene>
    <name evidence="1" type="ORF">FDV58_10945</name>
</gene>
<dbReference type="Pfam" id="PF11064">
    <property type="entry name" value="DUF2865"/>
    <property type="match status" value="1"/>
</dbReference>
<dbReference type="EMBL" id="SZZP01000006">
    <property type="protein sequence ID" value="TKV81404.1"/>
    <property type="molecule type" value="Genomic_DNA"/>
</dbReference>
<sequence>MSIGWKPAPGLNRRLARANVAALVVLVGVWTCSGASAQQLPSDSAYAPTPSFSPMPGFGFGPAPDFEPAERPRARVYITTRSHRGGQQNFCVRTCDGRFFPLPRVSETADVKACEAACPAAEVKLYSGSDIDSARTEAGETYKTLANAFRFQREMVPQCSCSAGASTGLSPIAIEDDMTLRTGDIIAADDGFKIAAITSGQRRSVLFRPLSKAKAQALGLARLSSR</sequence>
<protein>
    <submittedName>
        <fullName evidence="1">DUF2865 domain-containing protein</fullName>
    </submittedName>
</protein>
<dbReference type="AlphaFoldDB" id="A0A4U6S1A7"/>
<evidence type="ECO:0000313" key="1">
    <source>
        <dbReference type="EMBL" id="TKV81404.1"/>
    </source>
</evidence>